<reference evidence="9 10" key="1">
    <citation type="submission" date="2017-04" db="EMBL/GenBank/DDBJ databases">
        <authorList>
            <person name="Varghese N."/>
            <person name="Submissions S."/>
        </authorList>
    </citation>
    <scope>NUCLEOTIDE SEQUENCE [LARGE SCALE GENOMIC DNA]</scope>
    <source>
        <strain evidence="9 10">J12</strain>
    </source>
</reference>
<dbReference type="InterPro" id="IPR003594">
    <property type="entry name" value="HATPase_dom"/>
</dbReference>
<dbReference type="SUPFAM" id="SSF158472">
    <property type="entry name" value="HAMP domain-like"/>
    <property type="match status" value="1"/>
</dbReference>
<dbReference type="PROSITE" id="PS50885">
    <property type="entry name" value="HAMP"/>
    <property type="match status" value="1"/>
</dbReference>
<gene>
    <name evidence="9" type="ORF">SAMN02744124_03135</name>
</gene>
<feature type="domain" description="HAMP" evidence="8">
    <location>
        <begin position="336"/>
        <end position="388"/>
    </location>
</feature>
<evidence type="ECO:0000256" key="1">
    <source>
        <dbReference type="ARBA" id="ARBA00004651"/>
    </source>
</evidence>
<comment type="subcellular location">
    <subcellularLocation>
        <location evidence="1">Cell membrane</location>
        <topology evidence="1">Multi-pass membrane protein</topology>
    </subcellularLocation>
</comment>
<evidence type="ECO:0000256" key="4">
    <source>
        <dbReference type="ARBA" id="ARBA00022679"/>
    </source>
</evidence>
<dbReference type="SMART" id="SM00304">
    <property type="entry name" value="HAMP"/>
    <property type="match status" value="1"/>
</dbReference>
<dbReference type="Gene3D" id="3.30.565.10">
    <property type="entry name" value="Histidine kinase-like ATPase, C-terminal domain"/>
    <property type="match status" value="1"/>
</dbReference>
<dbReference type="PANTHER" id="PTHR34220">
    <property type="entry name" value="SENSOR HISTIDINE KINASE YPDA"/>
    <property type="match status" value="1"/>
</dbReference>
<dbReference type="Gene3D" id="3.30.450.20">
    <property type="entry name" value="PAS domain"/>
    <property type="match status" value="1"/>
</dbReference>
<dbReference type="EMBL" id="FXAE01000036">
    <property type="protein sequence ID" value="SMF44985.1"/>
    <property type="molecule type" value="Genomic_DNA"/>
</dbReference>
<dbReference type="Pfam" id="PF00672">
    <property type="entry name" value="HAMP"/>
    <property type="match status" value="1"/>
</dbReference>
<evidence type="ECO:0000259" key="8">
    <source>
        <dbReference type="PROSITE" id="PS50885"/>
    </source>
</evidence>
<comment type="caution">
    <text evidence="9">The sequence shown here is derived from an EMBL/GenBank/DDBJ whole genome shotgun (WGS) entry which is preliminary data.</text>
</comment>
<keyword evidence="3" id="KW-0597">Phosphoprotein</keyword>
<keyword evidence="4" id="KW-0808">Transferase</keyword>
<evidence type="ECO:0000313" key="10">
    <source>
        <dbReference type="Proteomes" id="UP000192939"/>
    </source>
</evidence>
<proteinExistence type="predicted"/>
<keyword evidence="10" id="KW-1185">Reference proteome</keyword>
<evidence type="ECO:0000256" key="6">
    <source>
        <dbReference type="ARBA" id="ARBA00023136"/>
    </source>
</evidence>
<dbReference type="Pfam" id="PF02518">
    <property type="entry name" value="HATPase_c"/>
    <property type="match status" value="1"/>
</dbReference>
<feature type="transmembrane region" description="Helical" evidence="7">
    <location>
        <begin position="20"/>
        <end position="43"/>
    </location>
</feature>
<keyword evidence="7" id="KW-1133">Transmembrane helix</keyword>
<keyword evidence="2" id="KW-1003">Cell membrane</keyword>
<evidence type="ECO:0000256" key="3">
    <source>
        <dbReference type="ARBA" id="ARBA00022553"/>
    </source>
</evidence>
<dbReference type="Proteomes" id="UP000192939">
    <property type="component" value="Unassembled WGS sequence"/>
</dbReference>
<keyword evidence="6 7" id="KW-0472">Membrane</keyword>
<dbReference type="Gene3D" id="1.10.8.500">
    <property type="entry name" value="HAMP domain in histidine kinase"/>
    <property type="match status" value="1"/>
</dbReference>
<dbReference type="GO" id="GO:0016301">
    <property type="term" value="F:kinase activity"/>
    <property type="evidence" value="ECO:0007669"/>
    <property type="project" value="UniProtKB-KW"/>
</dbReference>
<dbReference type="SMART" id="SM00387">
    <property type="entry name" value="HATPase_c"/>
    <property type="match status" value="1"/>
</dbReference>
<evidence type="ECO:0000256" key="5">
    <source>
        <dbReference type="ARBA" id="ARBA00022777"/>
    </source>
</evidence>
<feature type="transmembrane region" description="Helical" evidence="7">
    <location>
        <begin position="308"/>
        <end position="332"/>
    </location>
</feature>
<dbReference type="SUPFAM" id="SSF55874">
    <property type="entry name" value="ATPase domain of HSP90 chaperone/DNA topoisomerase II/histidine kinase"/>
    <property type="match status" value="1"/>
</dbReference>
<dbReference type="PANTHER" id="PTHR34220:SF7">
    <property type="entry name" value="SENSOR HISTIDINE KINASE YPDA"/>
    <property type="match status" value="1"/>
</dbReference>
<dbReference type="RefSeq" id="WP_176221966.1">
    <property type="nucleotide sequence ID" value="NZ_FXAE01000036.1"/>
</dbReference>
<keyword evidence="5 9" id="KW-0418">Kinase</keyword>
<dbReference type="InterPro" id="IPR003660">
    <property type="entry name" value="HAMP_dom"/>
</dbReference>
<evidence type="ECO:0000313" key="9">
    <source>
        <dbReference type="EMBL" id="SMF44985.1"/>
    </source>
</evidence>
<evidence type="ECO:0000256" key="7">
    <source>
        <dbReference type="SAM" id="Phobius"/>
    </source>
</evidence>
<dbReference type="Pfam" id="PF06580">
    <property type="entry name" value="His_kinase"/>
    <property type="match status" value="1"/>
</dbReference>
<dbReference type="CDD" id="cd06225">
    <property type="entry name" value="HAMP"/>
    <property type="match status" value="1"/>
</dbReference>
<protein>
    <submittedName>
        <fullName evidence="9">Two-component system, sensor histidine kinase YesM</fullName>
    </submittedName>
</protein>
<dbReference type="InterPro" id="IPR050640">
    <property type="entry name" value="Bact_2-comp_sensor_kinase"/>
</dbReference>
<keyword evidence="7" id="KW-0812">Transmembrane</keyword>
<name>A0ABY1M057_9BACL</name>
<dbReference type="InterPro" id="IPR010559">
    <property type="entry name" value="Sig_transdc_His_kin_internal"/>
</dbReference>
<organism evidence="9 10">
    <name type="scientific">Paenibacillus barengoltzii J12</name>
    <dbReference type="NCBI Taxonomy" id="935846"/>
    <lineage>
        <taxon>Bacteria</taxon>
        <taxon>Bacillati</taxon>
        <taxon>Bacillota</taxon>
        <taxon>Bacilli</taxon>
        <taxon>Bacillales</taxon>
        <taxon>Paenibacillaceae</taxon>
        <taxon>Paenibacillus</taxon>
    </lineage>
</organism>
<evidence type="ECO:0000256" key="2">
    <source>
        <dbReference type="ARBA" id="ARBA00022475"/>
    </source>
</evidence>
<dbReference type="InterPro" id="IPR036890">
    <property type="entry name" value="HATPase_C_sf"/>
</dbReference>
<accession>A0ABY1M057</accession>
<sequence length="614" mass="69668">MIIKFIRQKLSQLSLEKKLIAAFSVFILIPLTLVAGIVSWIYVNNNRNVMLDAAVENNKQIVTNIDTSLQPLQRLSMFPIQEQSVYQIMKKDYNQVPYPLLERGKDFDKVNGLIQSGIMLYSDLVDSVVIYHEHDQSIIGRSNREYINYQYFKTTYLQEPFIRKIREGNGQFITTGIHYDELLSPHRLPVVSAGRAIMDPYTKERLGFIVFNISADKLKTLWSNTAFAEASNFYLLDEDQRIIQSSNGGEIGKAASAAFGSGFQEEPSGRTGTTRMWINQKLYLISSPSQVAEWHAVTLIAKDDIYSIVYQLVAIMAGTLLLLLILSILISLRIAARILKPLAVLNRKMKLVAQGQLDVRFDTQQSDEVGVISSTVDLMLQEIRSLITRIYEKEEEKRKLEMDALQSQIRPHFIYNTLNVIKWMAKVQGASGIEEALQAFASVMKFSMKTDENLVLIAEEVGFVQSYAKILDFRYFNKFEVTYSIDPAVIEYQTLKFLIQPLVENAIFHGFEGIDYKGMLNISIYERQGDLYVEVADNGRGFPEEGELQAKPGYKKVSRDGFNSIGLQNIRSRIRLHFGPGYGLWIAPGRQGGTVALIRVPVIRNDTEGGRDSK</sequence>